<protein>
    <submittedName>
        <fullName evidence="1">Uncharacterized protein</fullName>
    </submittedName>
</protein>
<keyword evidence="2" id="KW-1185">Reference proteome</keyword>
<dbReference type="Proteomes" id="UP000541444">
    <property type="component" value="Unassembled WGS sequence"/>
</dbReference>
<dbReference type="EMBL" id="JACGCM010000669">
    <property type="protein sequence ID" value="KAF6169305.1"/>
    <property type="molecule type" value="Genomic_DNA"/>
</dbReference>
<evidence type="ECO:0000313" key="1">
    <source>
        <dbReference type="EMBL" id="KAF6169305.1"/>
    </source>
</evidence>
<comment type="caution">
    <text evidence="1">The sequence shown here is derived from an EMBL/GenBank/DDBJ whole genome shotgun (WGS) entry which is preliminary data.</text>
</comment>
<proteinExistence type="predicted"/>
<name>A0A7J7NQ40_9MAGN</name>
<accession>A0A7J7NQ40</accession>
<sequence length="90" mass="10191">MKAKANLLVASTQFSAKNSCLTIILSSHSHQFQRCSYRFKLHRQKSGAVSTIVSSIPEPLRCPRHIVYRFLHRYQESVSSSGCELSLSHL</sequence>
<organism evidence="1 2">
    <name type="scientific">Kingdonia uniflora</name>
    <dbReference type="NCBI Taxonomy" id="39325"/>
    <lineage>
        <taxon>Eukaryota</taxon>
        <taxon>Viridiplantae</taxon>
        <taxon>Streptophyta</taxon>
        <taxon>Embryophyta</taxon>
        <taxon>Tracheophyta</taxon>
        <taxon>Spermatophyta</taxon>
        <taxon>Magnoliopsida</taxon>
        <taxon>Ranunculales</taxon>
        <taxon>Circaeasteraceae</taxon>
        <taxon>Kingdonia</taxon>
    </lineage>
</organism>
<dbReference type="AlphaFoldDB" id="A0A7J7NQ40"/>
<reference evidence="1 2" key="1">
    <citation type="journal article" date="2020" name="IScience">
        <title>Genome Sequencing of the Endangered Kingdonia uniflora (Circaeasteraceae, Ranunculales) Reveals Potential Mechanisms of Evolutionary Specialization.</title>
        <authorList>
            <person name="Sun Y."/>
            <person name="Deng T."/>
            <person name="Zhang A."/>
            <person name="Moore M.J."/>
            <person name="Landis J.B."/>
            <person name="Lin N."/>
            <person name="Zhang H."/>
            <person name="Zhang X."/>
            <person name="Huang J."/>
            <person name="Zhang X."/>
            <person name="Sun H."/>
            <person name="Wang H."/>
        </authorList>
    </citation>
    <scope>NUCLEOTIDE SEQUENCE [LARGE SCALE GENOMIC DNA]</scope>
    <source>
        <strain evidence="1">TB1705</strain>
        <tissue evidence="1">Leaf</tissue>
    </source>
</reference>
<gene>
    <name evidence="1" type="ORF">GIB67_013735</name>
</gene>
<evidence type="ECO:0000313" key="2">
    <source>
        <dbReference type="Proteomes" id="UP000541444"/>
    </source>
</evidence>